<evidence type="ECO:0000313" key="1">
    <source>
        <dbReference type="EMBL" id="CAI3995647.1"/>
    </source>
</evidence>
<keyword evidence="3" id="KW-1185">Reference proteome</keyword>
<dbReference type="AlphaFoldDB" id="A0A9P1G350"/>
<comment type="caution">
    <text evidence="1">The sequence shown here is derived from an EMBL/GenBank/DDBJ whole genome shotgun (WGS) entry which is preliminary data.</text>
</comment>
<evidence type="ECO:0000313" key="3">
    <source>
        <dbReference type="Proteomes" id="UP001152797"/>
    </source>
</evidence>
<dbReference type="EMBL" id="CAMXCT030002101">
    <property type="protein sequence ID" value="CAL4782959.1"/>
    <property type="molecule type" value="Genomic_DNA"/>
</dbReference>
<organism evidence="1">
    <name type="scientific">Cladocopium goreaui</name>
    <dbReference type="NCBI Taxonomy" id="2562237"/>
    <lineage>
        <taxon>Eukaryota</taxon>
        <taxon>Sar</taxon>
        <taxon>Alveolata</taxon>
        <taxon>Dinophyceae</taxon>
        <taxon>Suessiales</taxon>
        <taxon>Symbiodiniaceae</taxon>
        <taxon>Cladocopium</taxon>
    </lineage>
</organism>
<reference evidence="1" key="1">
    <citation type="submission" date="2022-10" db="EMBL/GenBank/DDBJ databases">
        <authorList>
            <person name="Chen Y."/>
            <person name="Dougan E. K."/>
            <person name="Chan C."/>
            <person name="Rhodes N."/>
            <person name="Thang M."/>
        </authorList>
    </citation>
    <scope>NUCLEOTIDE SEQUENCE</scope>
</reference>
<gene>
    <name evidence="1" type="ORF">C1SCF055_LOCUS22181</name>
</gene>
<protein>
    <submittedName>
        <fullName evidence="1">Uncharacterized protein</fullName>
    </submittedName>
</protein>
<reference evidence="2 3" key="2">
    <citation type="submission" date="2024-05" db="EMBL/GenBank/DDBJ databases">
        <authorList>
            <person name="Chen Y."/>
            <person name="Shah S."/>
            <person name="Dougan E. K."/>
            <person name="Thang M."/>
            <person name="Chan C."/>
        </authorList>
    </citation>
    <scope>NUCLEOTIDE SEQUENCE [LARGE SCALE GENOMIC DNA]</scope>
</reference>
<dbReference type="EMBL" id="CAMXCT020002101">
    <property type="protein sequence ID" value="CAL1149022.1"/>
    <property type="molecule type" value="Genomic_DNA"/>
</dbReference>
<accession>A0A9P1G350</accession>
<name>A0A9P1G350_9DINO</name>
<dbReference type="EMBL" id="CAMXCT010002101">
    <property type="protein sequence ID" value="CAI3995647.1"/>
    <property type="molecule type" value="Genomic_DNA"/>
</dbReference>
<dbReference type="Proteomes" id="UP001152797">
    <property type="component" value="Unassembled WGS sequence"/>
</dbReference>
<sequence>MSEGPAPKLSPKKRQKVSQGLTLQVHRYADAAAHVNGNFDPAESCYMLALTDSGRPSPLFQLGSKYLPEFVKGHKLEGFSKTLDELEQEDQVHCRAETSSPWRFGIYTVASNVSSAMYFMSEFLSWRYQQPDLPTAVPTLEVLKYCDVNLQDWMGACGLKVEVTQLEPDVRKALECVGPSYAGHLKVCAQFVSSREVVITLHGSSYYLKDEFSRWQGFYVTRSGVEVAQKESGALYARRSPRLLVERGLDVVLKPLKGIFVKEVEVTLAANVAVPGTTTSELKGMLV</sequence>
<evidence type="ECO:0000313" key="2">
    <source>
        <dbReference type="EMBL" id="CAL4782959.1"/>
    </source>
</evidence>
<proteinExistence type="predicted"/>